<keyword evidence="2" id="KW-1185">Reference proteome</keyword>
<comment type="caution">
    <text evidence="1">The sequence shown here is derived from an EMBL/GenBank/DDBJ whole genome shotgun (WGS) entry which is preliminary data.</text>
</comment>
<gene>
    <name evidence="1" type="ORF">L210DRAFT_1057496</name>
</gene>
<evidence type="ECO:0000313" key="1">
    <source>
        <dbReference type="EMBL" id="KAF8422155.1"/>
    </source>
</evidence>
<dbReference type="EMBL" id="WHUW01000131">
    <property type="protein sequence ID" value="KAF8422155.1"/>
    <property type="molecule type" value="Genomic_DNA"/>
</dbReference>
<reference evidence="1" key="1">
    <citation type="submission" date="2019-10" db="EMBL/GenBank/DDBJ databases">
        <authorList>
            <consortium name="DOE Joint Genome Institute"/>
            <person name="Kuo A."/>
            <person name="Miyauchi S."/>
            <person name="Kiss E."/>
            <person name="Drula E."/>
            <person name="Kohler A."/>
            <person name="Sanchez-Garcia M."/>
            <person name="Andreopoulos B."/>
            <person name="Barry K.W."/>
            <person name="Bonito G."/>
            <person name="Buee M."/>
            <person name="Carver A."/>
            <person name="Chen C."/>
            <person name="Cichocki N."/>
            <person name="Clum A."/>
            <person name="Culley D."/>
            <person name="Crous P.W."/>
            <person name="Fauchery L."/>
            <person name="Girlanda M."/>
            <person name="Hayes R."/>
            <person name="Keri Z."/>
            <person name="LaButti K."/>
            <person name="Lipzen A."/>
            <person name="Lombard V."/>
            <person name="Magnuson J."/>
            <person name="Maillard F."/>
            <person name="Morin E."/>
            <person name="Murat C."/>
            <person name="Nolan M."/>
            <person name="Ohm R."/>
            <person name="Pangilinan J."/>
            <person name="Pereira M."/>
            <person name="Perotto S."/>
            <person name="Peter M."/>
            <person name="Riley R."/>
            <person name="Sitrit Y."/>
            <person name="Stielow B."/>
            <person name="Szollosi G."/>
            <person name="Zifcakova L."/>
            <person name="Stursova M."/>
            <person name="Spatafora J.W."/>
            <person name="Tedersoo L."/>
            <person name="Vaario L.-M."/>
            <person name="Yamada A."/>
            <person name="Yan M."/>
            <person name="Wang P."/>
            <person name="Xu J."/>
            <person name="Bruns T."/>
            <person name="Baldrian P."/>
            <person name="Vilgalys R."/>
            <person name="Henrissat B."/>
            <person name="Grigoriev I.V."/>
            <person name="Hibbett D."/>
            <person name="Nagy L.G."/>
            <person name="Martin F.M."/>
        </authorList>
    </citation>
    <scope>NUCLEOTIDE SEQUENCE</scope>
    <source>
        <strain evidence="1">BED1</strain>
    </source>
</reference>
<organism evidence="1 2">
    <name type="scientific">Boletus edulis BED1</name>
    <dbReference type="NCBI Taxonomy" id="1328754"/>
    <lineage>
        <taxon>Eukaryota</taxon>
        <taxon>Fungi</taxon>
        <taxon>Dikarya</taxon>
        <taxon>Basidiomycota</taxon>
        <taxon>Agaricomycotina</taxon>
        <taxon>Agaricomycetes</taxon>
        <taxon>Agaricomycetidae</taxon>
        <taxon>Boletales</taxon>
        <taxon>Boletineae</taxon>
        <taxon>Boletaceae</taxon>
        <taxon>Boletoideae</taxon>
        <taxon>Boletus</taxon>
    </lineage>
</organism>
<feature type="non-terminal residue" evidence="1">
    <location>
        <position position="1"/>
    </location>
</feature>
<protein>
    <submittedName>
        <fullName evidence="1">Uncharacterized protein</fullName>
    </submittedName>
</protein>
<accession>A0AAD4BE84</accession>
<evidence type="ECO:0000313" key="2">
    <source>
        <dbReference type="Proteomes" id="UP001194468"/>
    </source>
</evidence>
<dbReference type="AlphaFoldDB" id="A0AAD4BE84"/>
<dbReference type="Proteomes" id="UP001194468">
    <property type="component" value="Unassembled WGS sequence"/>
</dbReference>
<sequence>MSRETRSLFGVCILTTWHDNTCNPANGFTQAMELMFIGNALYIFIIANSNVTGVPDANFVLDQVTVDRYTHTPSSSTDYQYNVPVYVNESMTRRVQ</sequence>
<reference evidence="1" key="2">
    <citation type="journal article" date="2020" name="Nat. Commun.">
        <title>Large-scale genome sequencing of mycorrhizal fungi provides insights into the early evolution of symbiotic traits.</title>
        <authorList>
            <person name="Miyauchi S."/>
            <person name="Kiss E."/>
            <person name="Kuo A."/>
            <person name="Drula E."/>
            <person name="Kohler A."/>
            <person name="Sanchez-Garcia M."/>
            <person name="Morin E."/>
            <person name="Andreopoulos B."/>
            <person name="Barry K.W."/>
            <person name="Bonito G."/>
            <person name="Buee M."/>
            <person name="Carver A."/>
            <person name="Chen C."/>
            <person name="Cichocki N."/>
            <person name="Clum A."/>
            <person name="Culley D."/>
            <person name="Crous P.W."/>
            <person name="Fauchery L."/>
            <person name="Girlanda M."/>
            <person name="Hayes R.D."/>
            <person name="Keri Z."/>
            <person name="LaButti K."/>
            <person name="Lipzen A."/>
            <person name="Lombard V."/>
            <person name="Magnuson J."/>
            <person name="Maillard F."/>
            <person name="Murat C."/>
            <person name="Nolan M."/>
            <person name="Ohm R.A."/>
            <person name="Pangilinan J."/>
            <person name="Pereira M.F."/>
            <person name="Perotto S."/>
            <person name="Peter M."/>
            <person name="Pfister S."/>
            <person name="Riley R."/>
            <person name="Sitrit Y."/>
            <person name="Stielow J.B."/>
            <person name="Szollosi G."/>
            <person name="Zifcakova L."/>
            <person name="Stursova M."/>
            <person name="Spatafora J.W."/>
            <person name="Tedersoo L."/>
            <person name="Vaario L.M."/>
            <person name="Yamada A."/>
            <person name="Yan M."/>
            <person name="Wang P."/>
            <person name="Xu J."/>
            <person name="Bruns T."/>
            <person name="Baldrian P."/>
            <person name="Vilgalys R."/>
            <person name="Dunand C."/>
            <person name="Henrissat B."/>
            <person name="Grigoriev I.V."/>
            <person name="Hibbett D."/>
            <person name="Nagy L.G."/>
            <person name="Martin F.M."/>
        </authorList>
    </citation>
    <scope>NUCLEOTIDE SEQUENCE</scope>
    <source>
        <strain evidence="1">BED1</strain>
    </source>
</reference>
<name>A0AAD4BE84_BOLED</name>
<proteinExistence type="predicted"/>